<evidence type="ECO:0000256" key="3">
    <source>
        <dbReference type="ARBA" id="ARBA00006171"/>
    </source>
</evidence>
<dbReference type="InterPro" id="IPR023214">
    <property type="entry name" value="HAD_sf"/>
</dbReference>
<dbReference type="RefSeq" id="WP_009851352.1">
    <property type="nucleotide sequence ID" value="NZ_DS022295.1"/>
</dbReference>
<organism evidence="5 6">
    <name type="scientific">Mariprofundus ferrooxydans PV-1</name>
    <dbReference type="NCBI Taxonomy" id="314345"/>
    <lineage>
        <taxon>Bacteria</taxon>
        <taxon>Pseudomonadati</taxon>
        <taxon>Pseudomonadota</taxon>
        <taxon>Candidatius Mariprofundia</taxon>
        <taxon>Mariprofundales</taxon>
        <taxon>Mariprofundaceae</taxon>
        <taxon>Mariprofundus</taxon>
    </lineage>
</organism>
<dbReference type="InterPro" id="IPR023198">
    <property type="entry name" value="PGP-like_dom2"/>
</dbReference>
<dbReference type="InterPro" id="IPR036412">
    <property type="entry name" value="HAD-like_sf"/>
</dbReference>
<dbReference type="Pfam" id="PF13419">
    <property type="entry name" value="HAD_2"/>
    <property type="match status" value="1"/>
</dbReference>
<dbReference type="AlphaFoldDB" id="Q0EY77"/>
<keyword evidence="6" id="KW-1185">Reference proteome</keyword>
<name>Q0EY77_9PROT</name>
<dbReference type="InterPro" id="IPR041492">
    <property type="entry name" value="HAD_2"/>
</dbReference>
<evidence type="ECO:0000256" key="1">
    <source>
        <dbReference type="ARBA" id="ARBA00000830"/>
    </source>
</evidence>
<dbReference type="GO" id="GO:0008967">
    <property type="term" value="F:phosphoglycolate phosphatase activity"/>
    <property type="evidence" value="ECO:0007669"/>
    <property type="project" value="UniProtKB-EC"/>
</dbReference>
<dbReference type="PANTHER" id="PTHR43434">
    <property type="entry name" value="PHOSPHOGLYCOLATE PHOSPHATASE"/>
    <property type="match status" value="1"/>
</dbReference>
<dbReference type="NCBIfam" id="TIGR01549">
    <property type="entry name" value="HAD-SF-IA-v1"/>
    <property type="match status" value="1"/>
</dbReference>
<dbReference type="InterPro" id="IPR006439">
    <property type="entry name" value="HAD-SF_hydro_IA"/>
</dbReference>
<dbReference type="eggNOG" id="COG0546">
    <property type="taxonomic scope" value="Bacteria"/>
</dbReference>
<dbReference type="OrthoDB" id="9782449at2"/>
<dbReference type="GO" id="GO:0005829">
    <property type="term" value="C:cytosol"/>
    <property type="evidence" value="ECO:0007669"/>
    <property type="project" value="TreeGrafter"/>
</dbReference>
<comment type="caution">
    <text evidence="5">The sequence shown here is derived from an EMBL/GenBank/DDBJ whole genome shotgun (WGS) entry which is preliminary data.</text>
</comment>
<protein>
    <recommendedName>
        <fullName evidence="4">phosphoglycolate phosphatase</fullName>
        <ecNumber evidence="4">3.1.3.18</ecNumber>
    </recommendedName>
</protein>
<reference evidence="5 6" key="1">
    <citation type="submission" date="2006-09" db="EMBL/GenBank/DDBJ databases">
        <authorList>
            <person name="Emerson D."/>
            <person name="Ferriera S."/>
            <person name="Johnson J."/>
            <person name="Kravitz S."/>
            <person name="Halpern A."/>
            <person name="Remington K."/>
            <person name="Beeson K."/>
            <person name="Tran B."/>
            <person name="Rogers Y.-H."/>
            <person name="Friedman R."/>
            <person name="Venter J.C."/>
        </authorList>
    </citation>
    <scope>NUCLEOTIDE SEQUENCE [LARGE SCALE GENOMIC DNA]</scope>
    <source>
        <strain evidence="5 6">PV-1</strain>
    </source>
</reference>
<dbReference type="SFLD" id="SFLDS00003">
    <property type="entry name" value="Haloacid_Dehalogenase"/>
    <property type="match status" value="1"/>
</dbReference>
<gene>
    <name evidence="5" type="ORF">SPV1_05292</name>
</gene>
<sequence>MINGVLLDMDGTLVDAFPPIIRALNQTFSEFGLPQMTAQEVKRHTGRGDCGMKALFGEHREAAGARFLEIHDEDYLQRITPLQGAETLLLWLQDNALPCAIVTSKSQSRAEAQLDILGWSDLVQAVIGKIEGRPEKPDPAPLWLACERLGITATECVMVGDGVADMQAATRAGSRALGLCDGFSATELTEAGADFCFDSLTGVHAWLKNNR</sequence>
<evidence type="ECO:0000256" key="4">
    <source>
        <dbReference type="ARBA" id="ARBA00013078"/>
    </source>
</evidence>
<dbReference type="EMBL" id="AATS01000011">
    <property type="protein sequence ID" value="EAU54149.1"/>
    <property type="molecule type" value="Genomic_DNA"/>
</dbReference>
<comment type="pathway">
    <text evidence="2">Organic acid metabolism; glycolate biosynthesis; glycolate from 2-phosphoglycolate: step 1/1.</text>
</comment>
<comment type="catalytic activity">
    <reaction evidence="1">
        <text>2-phosphoglycolate + H2O = glycolate + phosphate</text>
        <dbReference type="Rhea" id="RHEA:14369"/>
        <dbReference type="ChEBI" id="CHEBI:15377"/>
        <dbReference type="ChEBI" id="CHEBI:29805"/>
        <dbReference type="ChEBI" id="CHEBI:43474"/>
        <dbReference type="ChEBI" id="CHEBI:58033"/>
        <dbReference type="EC" id="3.1.3.18"/>
    </reaction>
</comment>
<dbReference type="InParanoid" id="Q0EY77"/>
<dbReference type="GO" id="GO:0006281">
    <property type="term" value="P:DNA repair"/>
    <property type="evidence" value="ECO:0007669"/>
    <property type="project" value="TreeGrafter"/>
</dbReference>
<proteinExistence type="inferred from homology"/>
<evidence type="ECO:0000313" key="6">
    <source>
        <dbReference type="Proteomes" id="UP000005297"/>
    </source>
</evidence>
<dbReference type="InterPro" id="IPR050155">
    <property type="entry name" value="HAD-like_hydrolase_sf"/>
</dbReference>
<dbReference type="PANTHER" id="PTHR43434:SF1">
    <property type="entry name" value="PHOSPHOGLYCOLATE PHOSPHATASE"/>
    <property type="match status" value="1"/>
</dbReference>
<dbReference type="STRING" id="314344.AL013_04575"/>
<dbReference type="Gene3D" id="3.40.50.1000">
    <property type="entry name" value="HAD superfamily/HAD-like"/>
    <property type="match status" value="1"/>
</dbReference>
<evidence type="ECO:0000313" key="5">
    <source>
        <dbReference type="EMBL" id="EAU54149.1"/>
    </source>
</evidence>
<dbReference type="SFLD" id="SFLDG01129">
    <property type="entry name" value="C1.5:_HAD__Beta-PGM__Phosphata"/>
    <property type="match status" value="1"/>
</dbReference>
<dbReference type="HOGENOM" id="CLU_045011_19_1_0"/>
<dbReference type="SUPFAM" id="SSF56784">
    <property type="entry name" value="HAD-like"/>
    <property type="match status" value="1"/>
</dbReference>
<accession>Q0EY77</accession>
<comment type="similarity">
    <text evidence="3">Belongs to the HAD-like hydrolase superfamily. CbbY/CbbZ/Gph/YieH family.</text>
</comment>
<dbReference type="EC" id="3.1.3.18" evidence="4"/>
<dbReference type="Proteomes" id="UP000005297">
    <property type="component" value="Unassembled WGS sequence"/>
</dbReference>
<evidence type="ECO:0000256" key="2">
    <source>
        <dbReference type="ARBA" id="ARBA00004818"/>
    </source>
</evidence>
<dbReference type="Gene3D" id="1.10.150.240">
    <property type="entry name" value="Putative phosphatase, domain 2"/>
    <property type="match status" value="1"/>
</dbReference>